<dbReference type="Gene3D" id="3.40.50.150">
    <property type="entry name" value="Vaccinia Virus protein VP39"/>
    <property type="match status" value="1"/>
</dbReference>
<dbReference type="InterPro" id="IPR050508">
    <property type="entry name" value="Methyltransf_Superfamily"/>
</dbReference>
<dbReference type="SUPFAM" id="SSF53335">
    <property type="entry name" value="S-adenosyl-L-methionine-dependent methyltransferases"/>
    <property type="match status" value="1"/>
</dbReference>
<dbReference type="InterPro" id="IPR041698">
    <property type="entry name" value="Methyltransf_25"/>
</dbReference>
<dbReference type="CDD" id="cd02440">
    <property type="entry name" value="AdoMet_MTases"/>
    <property type="match status" value="1"/>
</dbReference>
<dbReference type="STRING" id="497965.Cyan7822_3397"/>
<proteinExistence type="predicted"/>
<dbReference type="KEGG" id="cyj:Cyan7822_3397"/>
<dbReference type="PANTHER" id="PTHR42912">
    <property type="entry name" value="METHYLTRANSFERASE"/>
    <property type="match status" value="1"/>
</dbReference>
<dbReference type="GO" id="GO:0008168">
    <property type="term" value="F:methyltransferase activity"/>
    <property type="evidence" value="ECO:0007669"/>
    <property type="project" value="UniProtKB-KW"/>
</dbReference>
<keyword evidence="2" id="KW-0808">Transferase</keyword>
<dbReference type="AlphaFoldDB" id="E0UDN4"/>
<feature type="domain" description="Methyltransferase" evidence="1">
    <location>
        <begin position="196"/>
        <end position="293"/>
    </location>
</feature>
<evidence type="ECO:0000313" key="3">
    <source>
        <dbReference type="Proteomes" id="UP000008206"/>
    </source>
</evidence>
<dbReference type="Pfam" id="PF13649">
    <property type="entry name" value="Methyltransf_25"/>
    <property type="match status" value="1"/>
</dbReference>
<dbReference type="Proteomes" id="UP000008206">
    <property type="component" value="Chromosome"/>
</dbReference>
<gene>
    <name evidence="2" type="ordered locus">Cyan7822_3397</name>
</gene>
<evidence type="ECO:0000313" key="2">
    <source>
        <dbReference type="EMBL" id="ADN15347.1"/>
    </source>
</evidence>
<accession>E0UDN4</accession>
<keyword evidence="2" id="KW-0489">Methyltransferase</keyword>
<evidence type="ECO:0000259" key="1">
    <source>
        <dbReference type="Pfam" id="PF13649"/>
    </source>
</evidence>
<dbReference type="InterPro" id="IPR029063">
    <property type="entry name" value="SAM-dependent_MTases_sf"/>
</dbReference>
<dbReference type="EMBL" id="CP002198">
    <property type="protein sequence ID" value="ADN15347.1"/>
    <property type="molecule type" value="Genomic_DNA"/>
</dbReference>
<dbReference type="OrthoDB" id="9765084at2"/>
<reference evidence="3" key="1">
    <citation type="journal article" date="2011" name="MBio">
        <title>Novel metabolic attributes of the genus Cyanothece, comprising a group of unicellular nitrogen-fixing Cyanobacteria.</title>
        <authorList>
            <person name="Bandyopadhyay A."/>
            <person name="Elvitigala T."/>
            <person name="Welsh E."/>
            <person name="Stockel J."/>
            <person name="Liberton M."/>
            <person name="Min H."/>
            <person name="Sherman L.A."/>
            <person name="Pakrasi H.B."/>
        </authorList>
    </citation>
    <scope>NUCLEOTIDE SEQUENCE [LARGE SCALE GENOMIC DNA]</scope>
    <source>
        <strain evidence="3">PCC 7822</strain>
    </source>
</reference>
<keyword evidence="3" id="KW-1185">Reference proteome</keyword>
<dbReference type="PANTHER" id="PTHR42912:SF81">
    <property type="entry name" value="METHYLTRANSFERASE DOMAIN-CONTAINING PROTEIN"/>
    <property type="match status" value="1"/>
</dbReference>
<organism evidence="2 3">
    <name type="scientific">Gloeothece verrucosa (strain PCC 7822)</name>
    <name type="common">Cyanothece sp. (strain PCC 7822)</name>
    <dbReference type="NCBI Taxonomy" id="497965"/>
    <lineage>
        <taxon>Bacteria</taxon>
        <taxon>Bacillati</taxon>
        <taxon>Cyanobacteriota</taxon>
        <taxon>Cyanophyceae</taxon>
        <taxon>Oscillatoriophycideae</taxon>
        <taxon>Chroococcales</taxon>
        <taxon>Aphanothecaceae</taxon>
        <taxon>Gloeothece</taxon>
        <taxon>Gloeothece verrucosa</taxon>
    </lineage>
</organism>
<sequence length="362" mass="42043">MQSTANFERFIPESVTQAAYSSFQQGKALFGLAHNNLGRRLTQFFAPDWEKMGKPLPEEEIQALKQSGEQLRQTDWQDAQDGVYPHSLLFDNAWDEFFLYYPAVWLDLPLNWQKIRDKKHQQFSAEIDQEGFPSYYLQNFHHQTDGYLSDWSASLYDLQVELLFSGNADPMRRRILKPLKKGLSAFRELSPKQIRVLDVACGTGRTLKMMRTTLPKVSLFGADLSPAYLRKAHQLLSKIPGEFPQLVQANAEELPYQDNYFHGLTSVFLFHELPPQARQNVIEESFRVTQPGGIFIICDSIQLIDSPQFQTLIDNFPKTYHEPYYKHYTTDNLGERLEKAGFENVEIEHHLFSKYWIAHKPV</sequence>
<dbReference type="eggNOG" id="COG2226">
    <property type="taxonomic scope" value="Bacteria"/>
</dbReference>
<protein>
    <submittedName>
        <fullName evidence="2">Methyltransferase type 11</fullName>
    </submittedName>
</protein>
<dbReference type="GO" id="GO:0032259">
    <property type="term" value="P:methylation"/>
    <property type="evidence" value="ECO:0007669"/>
    <property type="project" value="UniProtKB-KW"/>
</dbReference>
<name>E0UDN4_GLOV7</name>
<dbReference type="RefSeq" id="WP_013323416.1">
    <property type="nucleotide sequence ID" value="NC_014501.1"/>
</dbReference>
<dbReference type="HOGENOM" id="CLU_037171_0_0_3"/>